<dbReference type="InterPro" id="IPR009875">
    <property type="entry name" value="PilZ_domain"/>
</dbReference>
<evidence type="ECO:0000313" key="2">
    <source>
        <dbReference type="EMBL" id="CUS34461.1"/>
    </source>
</evidence>
<evidence type="ECO:0000313" key="3">
    <source>
        <dbReference type="Proteomes" id="UP000199032"/>
    </source>
</evidence>
<dbReference type="AlphaFoldDB" id="A0A0S4LCU9"/>
<sequence length="132" mass="15012">MAPDAPPSQSSPRDRREFYRITSILAICLQHETDTSEGSFSKAPVNLSAGGIGVTINTAFQANDILLCTLLLADQKPFRAYIEVLRVEPIHNTPHTFRLHGRFIRMSTQDREFLVRTILHLQREHLTKHYSA</sequence>
<proteinExistence type="predicted"/>
<feature type="domain" description="PilZ" evidence="1">
    <location>
        <begin position="14"/>
        <end position="118"/>
    </location>
</feature>
<dbReference type="Gene3D" id="2.40.10.220">
    <property type="entry name" value="predicted glycosyltransferase like domains"/>
    <property type="match status" value="1"/>
</dbReference>
<dbReference type="GO" id="GO:0035438">
    <property type="term" value="F:cyclic-di-GMP binding"/>
    <property type="evidence" value="ECO:0007669"/>
    <property type="project" value="InterPro"/>
</dbReference>
<organism evidence="2 3">
    <name type="scientific">Candidatus Nitrospira nitrosa</name>
    <dbReference type="NCBI Taxonomy" id="1742972"/>
    <lineage>
        <taxon>Bacteria</taxon>
        <taxon>Pseudomonadati</taxon>
        <taxon>Nitrospirota</taxon>
        <taxon>Nitrospiria</taxon>
        <taxon>Nitrospirales</taxon>
        <taxon>Nitrospiraceae</taxon>
        <taxon>Nitrospira</taxon>
    </lineage>
</organism>
<dbReference type="OrthoDB" id="9797231at2"/>
<name>A0A0S4LCU9_9BACT</name>
<dbReference type="STRING" id="1742972.COMA1_11720"/>
<dbReference type="EMBL" id="CZQA01000001">
    <property type="protein sequence ID" value="CUS34461.1"/>
    <property type="molecule type" value="Genomic_DNA"/>
</dbReference>
<dbReference type="Pfam" id="PF07238">
    <property type="entry name" value="PilZ"/>
    <property type="match status" value="1"/>
</dbReference>
<keyword evidence="3" id="KW-1185">Reference proteome</keyword>
<dbReference type="RefSeq" id="WP_090746434.1">
    <property type="nucleotide sequence ID" value="NZ_CZQA01000001.1"/>
</dbReference>
<accession>A0A0S4LCU9</accession>
<dbReference type="SUPFAM" id="SSF141371">
    <property type="entry name" value="PilZ domain-like"/>
    <property type="match status" value="1"/>
</dbReference>
<gene>
    <name evidence="2" type="ORF">COMA1_11720</name>
</gene>
<protein>
    <recommendedName>
        <fullName evidence="1">PilZ domain-containing protein</fullName>
    </recommendedName>
</protein>
<reference evidence="2 3" key="1">
    <citation type="submission" date="2015-10" db="EMBL/GenBank/DDBJ databases">
        <authorList>
            <person name="Gilbert D.G."/>
        </authorList>
    </citation>
    <scope>NUCLEOTIDE SEQUENCE [LARGE SCALE GENOMIC DNA]</scope>
    <source>
        <strain evidence="2">COMA1</strain>
    </source>
</reference>
<dbReference type="Proteomes" id="UP000199032">
    <property type="component" value="Unassembled WGS sequence"/>
</dbReference>
<evidence type="ECO:0000259" key="1">
    <source>
        <dbReference type="Pfam" id="PF07238"/>
    </source>
</evidence>